<dbReference type="InterPro" id="IPR036008">
    <property type="entry name" value="Aconitase_4Fe-4S_dom"/>
</dbReference>
<evidence type="ECO:0000256" key="4">
    <source>
        <dbReference type="ARBA" id="ARBA00015940"/>
    </source>
</evidence>
<evidence type="ECO:0000259" key="15">
    <source>
        <dbReference type="Pfam" id="PF00694"/>
    </source>
</evidence>
<dbReference type="FunFam" id="3.20.19.10:FF:000002">
    <property type="entry name" value="Aconitate hydratase, mitochondrial"/>
    <property type="match status" value="1"/>
</dbReference>
<comment type="pathway">
    <text evidence="2">Carbohydrate metabolism; tricarboxylic acid cycle; isocitrate from oxaloacetate: step 2/2.</text>
</comment>
<dbReference type="Proteomes" id="UP000789572">
    <property type="component" value="Unassembled WGS sequence"/>
</dbReference>
<dbReference type="FunFam" id="3.30.499.10:FF:000004">
    <property type="entry name" value="Aconitate hydratase, mitochondrial"/>
    <property type="match status" value="1"/>
</dbReference>
<dbReference type="PANTHER" id="PTHR43160:SF3">
    <property type="entry name" value="ACONITATE HYDRATASE, MITOCHONDRIAL"/>
    <property type="match status" value="1"/>
</dbReference>
<dbReference type="PRINTS" id="PR00415">
    <property type="entry name" value="ACONITASE"/>
</dbReference>
<dbReference type="CDD" id="cd01584">
    <property type="entry name" value="AcnA_Mitochondrial"/>
    <property type="match status" value="1"/>
</dbReference>
<dbReference type="InterPro" id="IPR006248">
    <property type="entry name" value="Aconitase_mito-like"/>
</dbReference>
<comment type="subcellular location">
    <subcellularLocation>
        <location evidence="1 13">Mitochondrion</location>
    </subcellularLocation>
</comment>
<evidence type="ECO:0000256" key="2">
    <source>
        <dbReference type="ARBA" id="ARBA00004717"/>
    </source>
</evidence>
<evidence type="ECO:0000256" key="13">
    <source>
        <dbReference type="RuleBase" id="RU362107"/>
    </source>
</evidence>
<dbReference type="InterPro" id="IPR018136">
    <property type="entry name" value="Aconitase_4Fe-4S_BS"/>
</dbReference>
<evidence type="ECO:0000256" key="5">
    <source>
        <dbReference type="ARBA" id="ARBA00022532"/>
    </source>
</evidence>
<reference evidence="16" key="1">
    <citation type="submission" date="2021-06" db="EMBL/GenBank/DDBJ databases">
        <authorList>
            <person name="Kallberg Y."/>
            <person name="Tangrot J."/>
            <person name="Rosling A."/>
        </authorList>
    </citation>
    <scope>NUCLEOTIDE SEQUENCE</scope>
    <source>
        <strain evidence="16">IA702</strain>
    </source>
</reference>
<dbReference type="GO" id="GO:0003994">
    <property type="term" value="F:aconitate hydratase activity"/>
    <property type="evidence" value="ECO:0007669"/>
    <property type="project" value="UniProtKB-EC"/>
</dbReference>
<feature type="domain" description="Aconitase/3-isopropylmalate dehydratase large subunit alpha/beta/alpha" evidence="14">
    <location>
        <begin position="21"/>
        <end position="456"/>
    </location>
</feature>
<accession>A0A9N8VYC1</accession>
<evidence type="ECO:0000313" key="16">
    <source>
        <dbReference type="EMBL" id="CAG8470668.1"/>
    </source>
</evidence>
<protein>
    <recommendedName>
        <fullName evidence="4 13">Aconitate hydratase, mitochondrial</fullName>
        <shortName evidence="13">Aconitase</shortName>
        <ecNumber evidence="13">4.2.1.-</ecNumber>
    </recommendedName>
</protein>
<name>A0A9N8VYC1_9GLOM</name>
<gene>
    <name evidence="16" type="ORF">POCULU_LOCUS1026</name>
</gene>
<keyword evidence="6 13" id="KW-0479">Metal-binding</keyword>
<keyword evidence="8 13" id="KW-0408">Iron</keyword>
<evidence type="ECO:0000256" key="7">
    <source>
        <dbReference type="ARBA" id="ARBA00022946"/>
    </source>
</evidence>
<dbReference type="FunFam" id="3.30.499.10:FF:000003">
    <property type="entry name" value="Aconitate hydratase, mitochondrial"/>
    <property type="match status" value="1"/>
</dbReference>
<feature type="domain" description="Aconitase A/isopropylmalate dehydratase small subunit swivel" evidence="15">
    <location>
        <begin position="536"/>
        <end position="664"/>
    </location>
</feature>
<evidence type="ECO:0000256" key="3">
    <source>
        <dbReference type="ARBA" id="ARBA00007185"/>
    </source>
</evidence>
<keyword evidence="7 13" id="KW-0809">Transit peptide</keyword>
<evidence type="ECO:0000256" key="12">
    <source>
        <dbReference type="ARBA" id="ARBA00023501"/>
    </source>
</evidence>
<dbReference type="FunFam" id="3.40.1060.10:FF:000001">
    <property type="entry name" value="Aconitate hydratase, mitochondrial"/>
    <property type="match status" value="1"/>
</dbReference>
<dbReference type="InterPro" id="IPR050926">
    <property type="entry name" value="Aconitase/IPM_isomerase"/>
</dbReference>
<evidence type="ECO:0000256" key="10">
    <source>
        <dbReference type="ARBA" id="ARBA00023128"/>
    </source>
</evidence>
<dbReference type="InterPro" id="IPR015928">
    <property type="entry name" value="Aconitase/3IPM_dehydase_swvl"/>
</dbReference>
<comment type="catalytic activity">
    <reaction evidence="12">
        <text>citrate = D-threo-isocitrate</text>
        <dbReference type="Rhea" id="RHEA:10336"/>
        <dbReference type="ChEBI" id="CHEBI:15562"/>
        <dbReference type="ChEBI" id="CHEBI:16947"/>
        <dbReference type="EC" id="4.2.1.3"/>
    </reaction>
</comment>
<dbReference type="GO" id="GO:0005829">
    <property type="term" value="C:cytosol"/>
    <property type="evidence" value="ECO:0007669"/>
    <property type="project" value="TreeGrafter"/>
</dbReference>
<evidence type="ECO:0000256" key="9">
    <source>
        <dbReference type="ARBA" id="ARBA00023014"/>
    </source>
</evidence>
<dbReference type="Pfam" id="PF00330">
    <property type="entry name" value="Aconitase"/>
    <property type="match status" value="1"/>
</dbReference>
<dbReference type="Gene3D" id="3.40.1060.10">
    <property type="entry name" value="Aconitase, Domain 2"/>
    <property type="match status" value="1"/>
</dbReference>
<dbReference type="GO" id="GO:0046872">
    <property type="term" value="F:metal ion binding"/>
    <property type="evidence" value="ECO:0007669"/>
    <property type="project" value="UniProtKB-UniRule"/>
</dbReference>
<dbReference type="NCBIfam" id="TIGR01340">
    <property type="entry name" value="aconitase_mito"/>
    <property type="match status" value="1"/>
</dbReference>
<keyword evidence="5" id="KW-0816">Tricarboxylic acid cycle</keyword>
<dbReference type="InterPro" id="IPR000573">
    <property type="entry name" value="AconitaseA/IPMdHydase_ssu_swvl"/>
</dbReference>
<proteinExistence type="inferred from homology"/>
<evidence type="ECO:0000256" key="11">
    <source>
        <dbReference type="ARBA" id="ARBA00023239"/>
    </source>
</evidence>
<keyword evidence="17" id="KW-1185">Reference proteome</keyword>
<evidence type="ECO:0000256" key="6">
    <source>
        <dbReference type="ARBA" id="ARBA00022723"/>
    </source>
</evidence>
<dbReference type="EC" id="4.2.1.-" evidence="13"/>
<comment type="cofactor">
    <cofactor evidence="13">
        <name>[4Fe-4S] cluster</name>
        <dbReference type="ChEBI" id="CHEBI:49883"/>
    </cofactor>
    <text evidence="13">Binds 1 [4Fe-4S] cluster per subunit.</text>
</comment>
<keyword evidence="9 13" id="KW-0411">Iron-sulfur</keyword>
<keyword evidence="10 13" id="KW-0496">Mitochondrion</keyword>
<dbReference type="AlphaFoldDB" id="A0A9N8VYC1"/>
<sequence length="734" mass="79000">MDANGKDALQNLESPNQLAQKIVYGHLDDPVNQDIVRGTSYLRLRPDRVALQDATAQMALLQFISAGLSSVAVPTTVHCDHLIEAQIGGEQDLTRAKELNQEVYNFLASASAKYNIGFWKPGSGIIHQIILENYAFPGGLMIGTDSHTPNAGGLGMVAVGVGGADAVDVMADIPWELKCPKVVGVKLTGNIQGWTAPKDVILKVAGILTVKGGTGAIVEYFGPGVESLSCTGMATICNMGAEIGATTSLFPFNRRMSDYLNATRRGEIAKASEAFAHNLRADEGAEYDHIIEINLSELEPHINGPFTPDLATPLSKFKTAVVENKWPAELKVGLIGSCTNSSYEDMSRAASVAKQAIEHGIKTKSLFTVTPGSEQIRATISRDGQEKVLKDAGGIVLANACGPCIGQWDRKDVKKGEKNSIITSYNRNFTGRNDANPATHAFVASPEIVTAMAFAGDLRFNPITDTLKDSNGKPFKFSDPSGFELPPKGYDPGQDTYQAPPESRTSVQIAVAPDSQRLQLLTPFPKWDGKDAENLPILIKVKGKCTTDHISMAGPWLKYRGHLDNISNNMLIGAVNAENNAVNSVKNVLTGKYESVPDVARQYKAKGKNWVVIGDENYGEGSSREHAALEVRHLGGTAVIVKSFARIHETNLKKQGVLPLTFADPSDYDKIDPSDTVSIIGLTTIAPGTPLTLRVHKANGSTVDITVNHTFNENQIEWFKAGSALNRMAEKAKA</sequence>
<dbReference type="InterPro" id="IPR001030">
    <property type="entry name" value="Acoase/IPM_deHydtase_lsu_aba"/>
</dbReference>
<dbReference type="SUPFAM" id="SSF52016">
    <property type="entry name" value="LeuD/IlvD-like"/>
    <property type="match status" value="1"/>
</dbReference>
<evidence type="ECO:0000256" key="1">
    <source>
        <dbReference type="ARBA" id="ARBA00004173"/>
    </source>
</evidence>
<dbReference type="PROSITE" id="PS00450">
    <property type="entry name" value="ACONITASE_1"/>
    <property type="match status" value="1"/>
</dbReference>
<comment type="caution">
    <text evidence="16">The sequence shown here is derived from an EMBL/GenBank/DDBJ whole genome shotgun (WGS) entry which is preliminary data.</text>
</comment>
<dbReference type="GO" id="GO:0051539">
    <property type="term" value="F:4 iron, 4 sulfur cluster binding"/>
    <property type="evidence" value="ECO:0007669"/>
    <property type="project" value="UniProtKB-UniRule"/>
</dbReference>
<dbReference type="EMBL" id="CAJVPJ010000066">
    <property type="protein sequence ID" value="CAG8470668.1"/>
    <property type="molecule type" value="Genomic_DNA"/>
</dbReference>
<dbReference type="GO" id="GO:0006099">
    <property type="term" value="P:tricarboxylic acid cycle"/>
    <property type="evidence" value="ECO:0007669"/>
    <property type="project" value="UniProtKB-KW"/>
</dbReference>
<evidence type="ECO:0000313" key="17">
    <source>
        <dbReference type="Proteomes" id="UP000789572"/>
    </source>
</evidence>
<dbReference type="OrthoDB" id="2224430at2759"/>
<evidence type="ECO:0000259" key="14">
    <source>
        <dbReference type="Pfam" id="PF00330"/>
    </source>
</evidence>
<dbReference type="InterPro" id="IPR015931">
    <property type="entry name" value="Acnase/IPM_dHydase_lsu_aba_1/3"/>
</dbReference>
<organism evidence="16 17">
    <name type="scientific">Paraglomus occultum</name>
    <dbReference type="NCBI Taxonomy" id="144539"/>
    <lineage>
        <taxon>Eukaryota</taxon>
        <taxon>Fungi</taxon>
        <taxon>Fungi incertae sedis</taxon>
        <taxon>Mucoromycota</taxon>
        <taxon>Glomeromycotina</taxon>
        <taxon>Glomeromycetes</taxon>
        <taxon>Paraglomerales</taxon>
        <taxon>Paraglomeraceae</taxon>
        <taxon>Paraglomus</taxon>
    </lineage>
</organism>
<dbReference type="InterPro" id="IPR015932">
    <property type="entry name" value="Aconitase_dom2"/>
</dbReference>
<dbReference type="PROSITE" id="PS01244">
    <property type="entry name" value="ACONITASE_2"/>
    <property type="match status" value="1"/>
</dbReference>
<dbReference type="PANTHER" id="PTHR43160">
    <property type="entry name" value="ACONITATE HYDRATASE B"/>
    <property type="match status" value="1"/>
</dbReference>
<evidence type="ECO:0000256" key="8">
    <source>
        <dbReference type="ARBA" id="ARBA00023004"/>
    </source>
</evidence>
<dbReference type="Gene3D" id="3.20.19.10">
    <property type="entry name" value="Aconitase, domain 4"/>
    <property type="match status" value="1"/>
</dbReference>
<dbReference type="Gene3D" id="3.30.499.10">
    <property type="entry name" value="Aconitase, domain 3"/>
    <property type="match status" value="2"/>
</dbReference>
<dbReference type="Pfam" id="PF00694">
    <property type="entry name" value="Aconitase_C"/>
    <property type="match status" value="1"/>
</dbReference>
<dbReference type="NCBIfam" id="NF005558">
    <property type="entry name" value="PRK07229.1"/>
    <property type="match status" value="1"/>
</dbReference>
<dbReference type="GO" id="GO:0005739">
    <property type="term" value="C:mitochondrion"/>
    <property type="evidence" value="ECO:0007669"/>
    <property type="project" value="UniProtKB-SubCell"/>
</dbReference>
<dbReference type="SUPFAM" id="SSF53732">
    <property type="entry name" value="Aconitase iron-sulfur domain"/>
    <property type="match status" value="1"/>
</dbReference>
<comment type="similarity">
    <text evidence="3 13">Belongs to the aconitase/IPM isomerase family.</text>
</comment>
<keyword evidence="11 13" id="KW-0456">Lyase</keyword>